<feature type="domain" description="RCC1-like" evidence="4">
    <location>
        <begin position="70"/>
        <end position="368"/>
    </location>
</feature>
<feature type="repeat" description="RCC1" evidence="2">
    <location>
        <begin position="131"/>
        <end position="182"/>
    </location>
</feature>
<dbReference type="PROSITE" id="PS00626">
    <property type="entry name" value="RCC1_2"/>
    <property type="match status" value="1"/>
</dbReference>
<dbReference type="InterPro" id="IPR028641">
    <property type="entry name" value="RCC2"/>
</dbReference>
<dbReference type="AlphaFoldDB" id="A0A1D2AAM3"/>
<dbReference type="PANTHER" id="PTHR46207">
    <property type="entry name" value="PROTEIN RCC2"/>
    <property type="match status" value="1"/>
</dbReference>
<evidence type="ECO:0000259" key="4">
    <source>
        <dbReference type="Pfam" id="PF25390"/>
    </source>
</evidence>
<evidence type="ECO:0000313" key="5">
    <source>
        <dbReference type="EMBL" id="JAT76218.1"/>
    </source>
</evidence>
<proteinExistence type="predicted"/>
<reference evidence="5" key="1">
    <citation type="submission" date="2015-08" db="EMBL/GenBank/DDBJ databases">
        <authorList>
            <person name="Babu N.S."/>
            <person name="Beckwith C.J."/>
            <person name="Beseler K.G."/>
            <person name="Brison A."/>
            <person name="Carone J.V."/>
            <person name="Caskin T.P."/>
            <person name="Diamond M."/>
            <person name="Durham M.E."/>
            <person name="Foxe J.M."/>
            <person name="Go M."/>
            <person name="Henderson B.A."/>
            <person name="Jones I.B."/>
            <person name="McGettigan J.A."/>
            <person name="Micheletti S.J."/>
            <person name="Nasrallah M.E."/>
            <person name="Ortiz D."/>
            <person name="Piller C.R."/>
            <person name="Privatt S.R."/>
            <person name="Schneider S.L."/>
            <person name="Sharp S."/>
            <person name="Smith T.C."/>
            <person name="Stanton J.D."/>
            <person name="Ullery H.E."/>
            <person name="Wilson R.J."/>
            <person name="Serrano M.G."/>
            <person name="Buck G."/>
            <person name="Lee V."/>
            <person name="Wang Y."/>
            <person name="Carvalho R."/>
            <person name="Voegtly L."/>
            <person name="Shi R."/>
            <person name="Duckworth R."/>
            <person name="Johnson A."/>
            <person name="Loviza R."/>
            <person name="Walstead R."/>
            <person name="Shah Z."/>
            <person name="Kiflezghi M."/>
            <person name="Wade K."/>
            <person name="Ball S.L."/>
            <person name="Bradley K.W."/>
            <person name="Asai D.J."/>
            <person name="Bowman C.A."/>
            <person name="Russell D.A."/>
            <person name="Pope W.H."/>
            <person name="Jacobs-Sera D."/>
            <person name="Hendrix R.W."/>
            <person name="Hatfull G.F."/>
        </authorList>
    </citation>
    <scope>NUCLEOTIDE SEQUENCE</scope>
</reference>
<dbReference type="SUPFAM" id="SSF50985">
    <property type="entry name" value="RCC1/BLIP-II"/>
    <property type="match status" value="1"/>
</dbReference>
<dbReference type="InterPro" id="IPR000408">
    <property type="entry name" value="Reg_chr_condens"/>
</dbReference>
<accession>A0A1D2AAM3</accession>
<feature type="repeat" description="RCC1" evidence="2">
    <location>
        <begin position="411"/>
        <end position="465"/>
    </location>
</feature>
<feature type="repeat" description="RCC1" evidence="2">
    <location>
        <begin position="306"/>
        <end position="361"/>
    </location>
</feature>
<keyword evidence="1" id="KW-0677">Repeat</keyword>
<protein>
    <recommendedName>
        <fullName evidence="4">RCC1-like domain-containing protein</fullName>
    </recommendedName>
</protein>
<evidence type="ECO:0000256" key="1">
    <source>
        <dbReference type="ARBA" id="ARBA00022737"/>
    </source>
</evidence>
<dbReference type="Pfam" id="PF25390">
    <property type="entry name" value="WD40_RLD"/>
    <property type="match status" value="1"/>
</dbReference>
<dbReference type="GO" id="GO:0031267">
    <property type="term" value="F:small GTPase binding"/>
    <property type="evidence" value="ECO:0007669"/>
    <property type="project" value="TreeGrafter"/>
</dbReference>
<evidence type="ECO:0000256" key="3">
    <source>
        <dbReference type="SAM" id="MobiDB-lite"/>
    </source>
</evidence>
<sequence length="519" mass="54692">MHPEDSSPLNCIRNFQVSRVSYVHTSRTLASIKQVFSQQTHRLCALNHPFGSCAHGSVMTEKEEAATPPAGELLVCGATDYWAIGRTKDVRADIYPNLQLPHKFKAMQGIRVSFIAAGSSAFHSVIADTEGRCYTWGRNDKGQLGLGDTVTRNVPTLVPGLKGKKVVGGGCGRHHTVIFTDDGESYSFGLNTYGQLGSGAPAKKLAKGAEDMHLVPVKVVVGKVSAVGVGAEFSVWLSEGKLYSAGLPQYGQLGHGTDGSYNAADSSVKIVFQPQYTPKLITALAEKEVTRLACGQNHSVAVASDGGVWTWGFGGYGRLGHRVQQDEYKPRLVETLTGRLVVPPDAIVAAGQTSSFCSIVGGQLFAWGKLKVSGDNLMYPTPYLELAGWDIRSLACGSTTFAVAATYGAEKSTITWGHSNGYCELGYGPGGKKSSANPDKCPSLEGVNTYQVAMGFGHSLFLVDPDHPKVGELPVWDVAAEDAAAPANGTTSKSGKAAAAPAGKRKAAGAASAGARKRK</sequence>
<dbReference type="PROSITE" id="PS50012">
    <property type="entry name" value="RCC1_3"/>
    <property type="match status" value="5"/>
</dbReference>
<gene>
    <name evidence="5" type="ORF">g.6860</name>
</gene>
<feature type="repeat" description="RCC1" evidence="2">
    <location>
        <begin position="183"/>
        <end position="240"/>
    </location>
</feature>
<dbReference type="Gene3D" id="2.130.10.30">
    <property type="entry name" value="Regulator of chromosome condensation 1/beta-lactamase-inhibitor protein II"/>
    <property type="match status" value="2"/>
</dbReference>
<dbReference type="PANTHER" id="PTHR46207:SF1">
    <property type="entry name" value="PROTEIN RCC2"/>
    <property type="match status" value="1"/>
</dbReference>
<dbReference type="InterPro" id="IPR009091">
    <property type="entry name" value="RCC1/BLIP-II"/>
</dbReference>
<evidence type="ECO:0000256" key="2">
    <source>
        <dbReference type="PROSITE-ProRule" id="PRU00235"/>
    </source>
</evidence>
<organism evidence="5">
    <name type="scientific">Auxenochlorella protothecoides</name>
    <name type="common">Green microalga</name>
    <name type="synonym">Chlorella protothecoides</name>
    <dbReference type="NCBI Taxonomy" id="3075"/>
    <lineage>
        <taxon>Eukaryota</taxon>
        <taxon>Viridiplantae</taxon>
        <taxon>Chlorophyta</taxon>
        <taxon>core chlorophytes</taxon>
        <taxon>Trebouxiophyceae</taxon>
        <taxon>Chlorellales</taxon>
        <taxon>Chlorellaceae</taxon>
        <taxon>Auxenochlorella</taxon>
    </lineage>
</organism>
<feature type="repeat" description="RCC1" evidence="2">
    <location>
        <begin position="240"/>
        <end position="305"/>
    </location>
</feature>
<dbReference type="EMBL" id="GDKF01002404">
    <property type="protein sequence ID" value="JAT76218.1"/>
    <property type="molecule type" value="Transcribed_RNA"/>
</dbReference>
<dbReference type="GO" id="GO:0016020">
    <property type="term" value="C:membrane"/>
    <property type="evidence" value="ECO:0007669"/>
    <property type="project" value="TreeGrafter"/>
</dbReference>
<feature type="region of interest" description="Disordered" evidence="3">
    <location>
        <begin position="484"/>
        <end position="519"/>
    </location>
</feature>
<name>A0A1D2AAM3_AUXPR</name>
<dbReference type="InterPro" id="IPR058923">
    <property type="entry name" value="RCC1-like_dom"/>
</dbReference>
<dbReference type="PRINTS" id="PR00633">
    <property type="entry name" value="RCCNDNSATION"/>
</dbReference>